<name>A0A813KFX2_POLGL</name>
<sequence>MAGVAGIVAAQHIIDTGLGSSVLLFMAAATGLGVILLLGLSGNLARSEAEEVVEVGLAVEPEAGDSETPDKDFPVGVQKPSVAFSSKLCTALVLVVSVGKFFLYAAYREDRLFIPELLLVEPIHLTPKLPVGLKKKHHLTRLGNGLREPRTFVIHCRANRKRGEQIQP</sequence>
<dbReference type="AlphaFoldDB" id="A0A813KFX2"/>
<accession>A0A813KFX2</accession>
<protein>
    <submittedName>
        <fullName evidence="2">Uncharacterized protein</fullName>
    </submittedName>
</protein>
<organism evidence="2 3">
    <name type="scientific">Polarella glacialis</name>
    <name type="common">Dinoflagellate</name>
    <dbReference type="NCBI Taxonomy" id="89957"/>
    <lineage>
        <taxon>Eukaryota</taxon>
        <taxon>Sar</taxon>
        <taxon>Alveolata</taxon>
        <taxon>Dinophyceae</taxon>
        <taxon>Suessiales</taxon>
        <taxon>Suessiaceae</taxon>
        <taxon>Polarella</taxon>
    </lineage>
</organism>
<evidence type="ECO:0000313" key="3">
    <source>
        <dbReference type="Proteomes" id="UP000626109"/>
    </source>
</evidence>
<feature type="transmembrane region" description="Helical" evidence="1">
    <location>
        <begin position="88"/>
        <end position="107"/>
    </location>
</feature>
<feature type="transmembrane region" description="Helical" evidence="1">
    <location>
        <begin position="22"/>
        <end position="40"/>
    </location>
</feature>
<evidence type="ECO:0000313" key="2">
    <source>
        <dbReference type="EMBL" id="CAE8700876.1"/>
    </source>
</evidence>
<dbReference type="EMBL" id="CAJNNW010029624">
    <property type="protein sequence ID" value="CAE8700876.1"/>
    <property type="molecule type" value="Genomic_DNA"/>
</dbReference>
<reference evidence="2" key="1">
    <citation type="submission" date="2021-02" db="EMBL/GenBank/DDBJ databases">
        <authorList>
            <person name="Dougan E. K."/>
            <person name="Rhodes N."/>
            <person name="Thang M."/>
            <person name="Chan C."/>
        </authorList>
    </citation>
    <scope>NUCLEOTIDE SEQUENCE</scope>
</reference>
<dbReference type="Proteomes" id="UP000626109">
    <property type="component" value="Unassembled WGS sequence"/>
</dbReference>
<gene>
    <name evidence="2" type="ORF">PGLA2088_LOCUS31823</name>
</gene>
<keyword evidence="1" id="KW-1133">Transmembrane helix</keyword>
<comment type="caution">
    <text evidence="2">The sequence shown here is derived from an EMBL/GenBank/DDBJ whole genome shotgun (WGS) entry which is preliminary data.</text>
</comment>
<evidence type="ECO:0000256" key="1">
    <source>
        <dbReference type="SAM" id="Phobius"/>
    </source>
</evidence>
<keyword evidence="1" id="KW-0472">Membrane</keyword>
<keyword evidence="1" id="KW-0812">Transmembrane</keyword>
<proteinExistence type="predicted"/>